<dbReference type="OrthoDB" id="263283at2759"/>
<dbReference type="Proteomes" id="UP000190648">
    <property type="component" value="Unassembled WGS sequence"/>
</dbReference>
<comment type="caution">
    <text evidence="2">The sequence shown here is derived from an EMBL/GenBank/DDBJ whole genome shotgun (WGS) entry which is preliminary data.</text>
</comment>
<dbReference type="FunFam" id="2.10.25.10:FF:000532">
    <property type="entry name" value="Multiple epidermal growth factor-like domains 8"/>
    <property type="match status" value="1"/>
</dbReference>
<dbReference type="Gene3D" id="2.10.25.10">
    <property type="entry name" value="Laminin"/>
    <property type="match status" value="1"/>
</dbReference>
<evidence type="ECO:0000313" key="2">
    <source>
        <dbReference type="EMBL" id="OPJ90630.1"/>
    </source>
</evidence>
<organism evidence="2 3">
    <name type="scientific">Patagioenas fasciata monilis</name>
    <dbReference type="NCBI Taxonomy" id="372326"/>
    <lineage>
        <taxon>Eukaryota</taxon>
        <taxon>Metazoa</taxon>
        <taxon>Chordata</taxon>
        <taxon>Craniata</taxon>
        <taxon>Vertebrata</taxon>
        <taxon>Euteleostomi</taxon>
        <taxon>Archelosauria</taxon>
        <taxon>Archosauria</taxon>
        <taxon>Dinosauria</taxon>
        <taxon>Saurischia</taxon>
        <taxon>Theropoda</taxon>
        <taxon>Coelurosauria</taxon>
        <taxon>Aves</taxon>
        <taxon>Neognathae</taxon>
        <taxon>Neoaves</taxon>
        <taxon>Columbimorphae</taxon>
        <taxon>Columbiformes</taxon>
        <taxon>Columbidae</taxon>
        <taxon>Patagioenas</taxon>
    </lineage>
</organism>
<keyword evidence="3" id="KW-1185">Reference proteome</keyword>
<proteinExistence type="predicted"/>
<evidence type="ECO:0000313" key="3">
    <source>
        <dbReference type="Proteomes" id="UP000190648"/>
    </source>
</evidence>
<name>A0A1V4L1N5_PATFA</name>
<feature type="domain" description="Laminin EGF-like" evidence="1">
    <location>
        <begin position="101"/>
        <end position="124"/>
    </location>
</feature>
<dbReference type="InterPro" id="IPR002049">
    <property type="entry name" value="LE_dom"/>
</dbReference>
<dbReference type="SUPFAM" id="SSF57184">
    <property type="entry name" value="Growth factor receptor domain"/>
    <property type="match status" value="1"/>
</dbReference>
<dbReference type="InterPro" id="IPR009030">
    <property type="entry name" value="Growth_fac_rcpt_cys_sf"/>
</dbReference>
<protein>
    <submittedName>
        <fullName evidence="2">Multiple epidermal growth factor-like domains protein 8</fullName>
    </submittedName>
</protein>
<dbReference type="Pfam" id="PF00053">
    <property type="entry name" value="EGF_laminin"/>
    <property type="match status" value="1"/>
</dbReference>
<dbReference type="EMBL" id="LSYS01000015">
    <property type="protein sequence ID" value="OPJ90630.1"/>
    <property type="molecule type" value="Genomic_DNA"/>
</dbReference>
<reference evidence="2 3" key="1">
    <citation type="submission" date="2016-02" db="EMBL/GenBank/DDBJ databases">
        <title>Band-tailed pigeon sequencing and assembly.</title>
        <authorList>
            <person name="Soares A.E."/>
            <person name="Novak B.J."/>
            <person name="Rice E.S."/>
            <person name="O'Connell B."/>
            <person name="Chang D."/>
            <person name="Weber S."/>
            <person name="Shapiro B."/>
        </authorList>
    </citation>
    <scope>NUCLEOTIDE SEQUENCE [LARGE SCALE GENOMIC DNA]</scope>
    <source>
        <strain evidence="2">BTP2013</strain>
        <tissue evidence="2">Blood</tissue>
    </source>
</reference>
<gene>
    <name evidence="2" type="ORF">AV530_019758</name>
</gene>
<dbReference type="AlphaFoldDB" id="A0A1V4L1N5"/>
<accession>A0A1V4L1N5</accession>
<dbReference type="STRING" id="372326.A0A1V4L1N5"/>
<sequence>MGGSLWVSPWVNADLWVTVDLWVNAWVAPQGPQCERCRPLFVGVARDGGRCRSCRSFCHQNSAVCVTHTELQRAREQPQRFPLDPDKIPLWVPEGPSEADAVCVNCENNSVGPRCGGCRPGFFLLDGVCTR</sequence>
<evidence type="ECO:0000259" key="1">
    <source>
        <dbReference type="Pfam" id="PF00053"/>
    </source>
</evidence>